<dbReference type="SUPFAM" id="SSF58104">
    <property type="entry name" value="Methyl-accepting chemotaxis protein (MCP) signaling domain"/>
    <property type="match status" value="1"/>
</dbReference>
<proteinExistence type="inferred from homology"/>
<dbReference type="PROSITE" id="PS50885">
    <property type="entry name" value="HAMP"/>
    <property type="match status" value="1"/>
</dbReference>
<dbReference type="Pfam" id="PF02203">
    <property type="entry name" value="TarH"/>
    <property type="match status" value="1"/>
</dbReference>
<evidence type="ECO:0000256" key="1">
    <source>
        <dbReference type="ARBA" id="ARBA00004429"/>
    </source>
</evidence>
<accession>A0A4Z0WE83</accession>
<evidence type="ECO:0000256" key="4">
    <source>
        <dbReference type="ARBA" id="ARBA00022500"/>
    </source>
</evidence>
<dbReference type="GO" id="GO:0006935">
    <property type="term" value="P:chemotaxis"/>
    <property type="evidence" value="ECO:0007669"/>
    <property type="project" value="UniProtKB-KW"/>
</dbReference>
<dbReference type="AlphaFoldDB" id="A0A4Z0WE83"/>
<keyword evidence="9 11" id="KW-0807">Transducer</keyword>
<dbReference type="InterPro" id="IPR004090">
    <property type="entry name" value="Chemotax_Me-accpt_rcpt"/>
</dbReference>
<gene>
    <name evidence="15" type="ORF">E4656_13340</name>
</gene>
<evidence type="ECO:0000256" key="2">
    <source>
        <dbReference type="ARBA" id="ARBA00022475"/>
    </source>
</evidence>
<keyword evidence="3" id="KW-0488">Methylation</keyword>
<evidence type="ECO:0000256" key="11">
    <source>
        <dbReference type="PROSITE-ProRule" id="PRU00284"/>
    </source>
</evidence>
<evidence type="ECO:0000313" key="15">
    <source>
        <dbReference type="EMBL" id="TGG92453.1"/>
    </source>
</evidence>
<evidence type="ECO:0000256" key="7">
    <source>
        <dbReference type="ARBA" id="ARBA00022989"/>
    </source>
</evidence>
<dbReference type="InterPro" id="IPR003660">
    <property type="entry name" value="HAMP_dom"/>
</dbReference>
<feature type="transmembrane region" description="Helical" evidence="12">
    <location>
        <begin position="42"/>
        <end position="60"/>
    </location>
</feature>
<keyword evidence="2" id="KW-1003">Cell membrane</keyword>
<comment type="subcellular location">
    <subcellularLocation>
        <location evidence="1">Cell inner membrane</location>
        <topology evidence="1">Multi-pass membrane protein</topology>
    </subcellularLocation>
</comment>
<dbReference type="InterPro" id="IPR003122">
    <property type="entry name" value="Tar_rcpt_lig-bd"/>
</dbReference>
<protein>
    <submittedName>
        <fullName evidence="15">Methyl-accepting chemotaxis protein</fullName>
    </submittedName>
</protein>
<keyword evidence="8 12" id="KW-0472">Membrane</keyword>
<evidence type="ECO:0000256" key="9">
    <source>
        <dbReference type="ARBA" id="ARBA00023224"/>
    </source>
</evidence>
<evidence type="ECO:0000256" key="10">
    <source>
        <dbReference type="ARBA" id="ARBA00029447"/>
    </source>
</evidence>
<dbReference type="EMBL" id="SRMF01000005">
    <property type="protein sequence ID" value="TGG92453.1"/>
    <property type="molecule type" value="Genomic_DNA"/>
</dbReference>
<dbReference type="FunFam" id="1.10.287.950:FF:000001">
    <property type="entry name" value="Methyl-accepting chemotaxis sensory transducer"/>
    <property type="match status" value="1"/>
</dbReference>
<dbReference type="Proteomes" id="UP000297475">
    <property type="component" value="Unassembled WGS sequence"/>
</dbReference>
<dbReference type="GO" id="GO:0005886">
    <property type="term" value="C:plasma membrane"/>
    <property type="evidence" value="ECO:0007669"/>
    <property type="project" value="UniProtKB-SubCell"/>
</dbReference>
<reference evidence="15 16" key="1">
    <citation type="submission" date="2019-04" db="EMBL/GenBank/DDBJ databases">
        <title>Natronospirillum operosus gen. nov., sp. nov., a haloalkaliphilic satellite isolated from decaying biomass of laboratory culture of cyanobacterium Geitlerinema sp. and proposal of Natronospirillaceae fam. nov. and Saccharospirillaceae fam. nov.</title>
        <authorList>
            <person name="Kevbrin V."/>
            <person name="Boltyanskaya Y."/>
            <person name="Koziaeva V."/>
            <person name="Grouzdev D.S."/>
            <person name="Park M."/>
            <person name="Cho J."/>
        </authorList>
    </citation>
    <scope>NUCLEOTIDE SEQUENCE [LARGE SCALE GENOMIC DNA]</scope>
    <source>
        <strain evidence="15 16">G-116</strain>
    </source>
</reference>
<dbReference type="SMART" id="SM00283">
    <property type="entry name" value="MA"/>
    <property type="match status" value="1"/>
</dbReference>
<dbReference type="Pfam" id="PF00015">
    <property type="entry name" value="MCPsignal"/>
    <property type="match status" value="1"/>
</dbReference>
<dbReference type="RefSeq" id="WP_135483786.1">
    <property type="nucleotide sequence ID" value="NZ_SRMF01000005.1"/>
</dbReference>
<evidence type="ECO:0000259" key="14">
    <source>
        <dbReference type="PROSITE" id="PS50885"/>
    </source>
</evidence>
<dbReference type="SMART" id="SM00304">
    <property type="entry name" value="HAMP"/>
    <property type="match status" value="1"/>
</dbReference>
<evidence type="ECO:0000256" key="5">
    <source>
        <dbReference type="ARBA" id="ARBA00022519"/>
    </source>
</evidence>
<keyword evidence="7 12" id="KW-1133">Transmembrane helix</keyword>
<organism evidence="15 16">
    <name type="scientific">Natronospirillum operosum</name>
    <dbReference type="NCBI Taxonomy" id="2759953"/>
    <lineage>
        <taxon>Bacteria</taxon>
        <taxon>Pseudomonadati</taxon>
        <taxon>Pseudomonadota</taxon>
        <taxon>Gammaproteobacteria</taxon>
        <taxon>Oceanospirillales</taxon>
        <taxon>Natronospirillaceae</taxon>
        <taxon>Natronospirillum</taxon>
    </lineage>
</organism>
<comment type="caution">
    <text evidence="15">The sequence shown here is derived from an EMBL/GenBank/DDBJ whole genome shotgun (WGS) entry which is preliminary data.</text>
</comment>
<comment type="similarity">
    <text evidence="10">Belongs to the methyl-accepting chemotaxis (MCP) protein family.</text>
</comment>
<feature type="transmembrane region" description="Helical" evidence="12">
    <location>
        <begin position="192"/>
        <end position="214"/>
    </location>
</feature>
<evidence type="ECO:0000259" key="13">
    <source>
        <dbReference type="PROSITE" id="PS50111"/>
    </source>
</evidence>
<feature type="domain" description="Methyl-accepting transducer" evidence="13">
    <location>
        <begin position="273"/>
        <end position="509"/>
    </location>
</feature>
<dbReference type="PRINTS" id="PR00260">
    <property type="entry name" value="CHEMTRNSDUCR"/>
</dbReference>
<evidence type="ECO:0000256" key="3">
    <source>
        <dbReference type="ARBA" id="ARBA00022481"/>
    </source>
</evidence>
<dbReference type="GO" id="GO:0004888">
    <property type="term" value="F:transmembrane signaling receptor activity"/>
    <property type="evidence" value="ECO:0007669"/>
    <property type="project" value="InterPro"/>
</dbReference>
<keyword evidence="5" id="KW-0997">Cell inner membrane</keyword>
<dbReference type="InterPro" id="IPR004089">
    <property type="entry name" value="MCPsignal_dom"/>
</dbReference>
<dbReference type="Gene3D" id="1.10.287.950">
    <property type="entry name" value="Methyl-accepting chemotaxis protein"/>
    <property type="match status" value="1"/>
</dbReference>
<dbReference type="GO" id="GO:0007165">
    <property type="term" value="P:signal transduction"/>
    <property type="evidence" value="ECO:0007669"/>
    <property type="project" value="UniProtKB-KW"/>
</dbReference>
<evidence type="ECO:0000256" key="12">
    <source>
        <dbReference type="SAM" id="Phobius"/>
    </source>
</evidence>
<evidence type="ECO:0000313" key="16">
    <source>
        <dbReference type="Proteomes" id="UP000297475"/>
    </source>
</evidence>
<name>A0A4Z0WE83_9GAMM</name>
<sequence length="545" mass="58430">MKTMSIKAILYIAFSVVSLLMIVIGVVGALGKGMSNNDLETMYSQSVVGLAEMATFSSLIQESYIELLEAQTLDPRTRFTEEQVNARRERMENRNTAISGHWETISQLDLSPGERATADEIGSAMDVYLTDGVQEATRLILNRDLITASNYIQDPIQGMFATLNELTSELIQARMAFASSQRTQAAKRFDSLIIGLTMTLGMALLLAIGISTYLTRIINRPLGHIKTALQDISVGKLDQTIQVVRHDELGDVCNGLGEMQSNLRDILNQIKTSSNQLSHTAGELTGVNTDSTATIEEQNEKIAQAATAMNELSTAVSNVAALAAETATESARSERLSTTGAQHVEQSAQAIGAVAEKISTASRDADNLVSRVEEVSTVLDVIRDISGQTNLLALNAAIEAARAGESGRGFAVVSDEVRSLAHRTEQSLQQVETLIAAAQSSSDDVIQAINSSVQESDNAMSVAQQAKAALLEISELAASTSERNESVASATEQQAQVTREIDQNLTDIRDLSEQASDGAKQSLKAGTGINQLASTLDQMVARFTT</sequence>
<keyword evidence="6 12" id="KW-0812">Transmembrane</keyword>
<dbReference type="PROSITE" id="PS50111">
    <property type="entry name" value="CHEMOTAXIS_TRANSDUC_2"/>
    <property type="match status" value="1"/>
</dbReference>
<evidence type="ECO:0000256" key="6">
    <source>
        <dbReference type="ARBA" id="ARBA00022692"/>
    </source>
</evidence>
<keyword evidence="16" id="KW-1185">Reference proteome</keyword>
<dbReference type="Pfam" id="PF00672">
    <property type="entry name" value="HAMP"/>
    <property type="match status" value="1"/>
</dbReference>
<feature type="domain" description="HAMP" evidence="14">
    <location>
        <begin position="216"/>
        <end position="268"/>
    </location>
</feature>
<evidence type="ECO:0000256" key="8">
    <source>
        <dbReference type="ARBA" id="ARBA00023136"/>
    </source>
</evidence>
<dbReference type="PANTHER" id="PTHR32089:SF120">
    <property type="entry name" value="METHYL-ACCEPTING CHEMOTAXIS PROTEIN TLPQ"/>
    <property type="match status" value="1"/>
</dbReference>
<dbReference type="PANTHER" id="PTHR32089">
    <property type="entry name" value="METHYL-ACCEPTING CHEMOTAXIS PROTEIN MCPB"/>
    <property type="match status" value="1"/>
</dbReference>
<dbReference type="OrthoDB" id="8724574at2"/>
<feature type="transmembrane region" description="Helical" evidence="12">
    <location>
        <begin position="9"/>
        <end position="30"/>
    </location>
</feature>
<keyword evidence="4" id="KW-0145">Chemotaxis</keyword>
<dbReference type="CDD" id="cd06225">
    <property type="entry name" value="HAMP"/>
    <property type="match status" value="1"/>
</dbReference>